<gene>
    <name evidence="2" type="ORF">DPMN_025452</name>
</gene>
<comment type="similarity">
    <text evidence="1">Belongs to the UPF0489 family.</text>
</comment>
<keyword evidence="3" id="KW-1185">Reference proteome</keyword>
<dbReference type="PANTHER" id="PTHR13225:SF3">
    <property type="entry name" value="UPF0489 PROTEIN C5ORF22"/>
    <property type="match status" value="1"/>
</dbReference>
<dbReference type="AlphaFoldDB" id="A0A9D4RDN0"/>
<dbReference type="PANTHER" id="PTHR13225">
    <property type="entry name" value="MISEXPRESSION SUPPRESSOR OF RAS 6"/>
    <property type="match status" value="1"/>
</dbReference>
<dbReference type="Pfam" id="PF12640">
    <property type="entry name" value="UPF0489"/>
    <property type="match status" value="1"/>
</dbReference>
<accession>A0A9D4RDN0</accession>
<dbReference type="InterPro" id="IPR024131">
    <property type="entry name" value="UPF0489"/>
</dbReference>
<evidence type="ECO:0000313" key="2">
    <source>
        <dbReference type="EMBL" id="KAH3862485.1"/>
    </source>
</evidence>
<name>A0A9D4RDN0_DREPO</name>
<evidence type="ECO:0000313" key="3">
    <source>
        <dbReference type="Proteomes" id="UP000828390"/>
    </source>
</evidence>
<evidence type="ECO:0000256" key="1">
    <source>
        <dbReference type="ARBA" id="ARBA00007099"/>
    </source>
</evidence>
<comment type="caution">
    <text evidence="2">The sequence shown here is derived from an EMBL/GenBank/DDBJ whole genome shotgun (WGS) entry which is preliminary data.</text>
</comment>
<organism evidence="2 3">
    <name type="scientific">Dreissena polymorpha</name>
    <name type="common">Zebra mussel</name>
    <name type="synonym">Mytilus polymorpha</name>
    <dbReference type="NCBI Taxonomy" id="45954"/>
    <lineage>
        <taxon>Eukaryota</taxon>
        <taxon>Metazoa</taxon>
        <taxon>Spiralia</taxon>
        <taxon>Lophotrochozoa</taxon>
        <taxon>Mollusca</taxon>
        <taxon>Bivalvia</taxon>
        <taxon>Autobranchia</taxon>
        <taxon>Heteroconchia</taxon>
        <taxon>Euheterodonta</taxon>
        <taxon>Imparidentia</taxon>
        <taxon>Neoheterodontei</taxon>
        <taxon>Myida</taxon>
        <taxon>Dreissenoidea</taxon>
        <taxon>Dreissenidae</taxon>
        <taxon>Dreissena</taxon>
    </lineage>
</organism>
<protein>
    <submittedName>
        <fullName evidence="2">Uncharacterized protein</fullName>
    </submittedName>
</protein>
<reference evidence="2" key="1">
    <citation type="journal article" date="2019" name="bioRxiv">
        <title>The Genome of the Zebra Mussel, Dreissena polymorpha: A Resource for Invasive Species Research.</title>
        <authorList>
            <person name="McCartney M.A."/>
            <person name="Auch B."/>
            <person name="Kono T."/>
            <person name="Mallez S."/>
            <person name="Zhang Y."/>
            <person name="Obille A."/>
            <person name="Becker A."/>
            <person name="Abrahante J.E."/>
            <person name="Garbe J."/>
            <person name="Badalamenti J.P."/>
            <person name="Herman A."/>
            <person name="Mangelson H."/>
            <person name="Liachko I."/>
            <person name="Sullivan S."/>
            <person name="Sone E.D."/>
            <person name="Koren S."/>
            <person name="Silverstein K.A.T."/>
            <person name="Beckman K.B."/>
            <person name="Gohl D.M."/>
        </authorList>
    </citation>
    <scope>NUCLEOTIDE SEQUENCE</scope>
    <source>
        <strain evidence="2">Duluth1</strain>
        <tissue evidence="2">Whole animal</tissue>
    </source>
</reference>
<sequence>MKIVRFKSRSIKAIIVFGLLCFILTFYVFHASETTIEEHSLHYQIHTLQNDIYAKQIPLDNGVSRDGWLDSRLREIQGEVGAEGRVAGTPPGGQTHVDVFVVEEHHEVLPYWFDAAESGVIPKTANTLVHIDGHSDAAPVLNVPGYPFFKWPTKDQLKYLMQTNDGFIQAAAMAGFLNRVIWVWPDWDIENHEDYYNMFTISIGWTYTKTDNWLVRIVKSPDKVFCMCYTNGTDLECFSFVNLETGEEDREKGYSVPKEACIVRKLLIIEELHQFTAMKYFNNSDWATGRESVLLDIDEDFYGCTYVVDPILKTNVTLDKLWQLNDIITPVFCPVDAAQEKATDKILTELVAHVMNKKQCQTDELRKSTRCLGISKLNLKEVYTDQMSLLLMSKSISTCSYFKETGECVTKLVEFLSSMTIKQLGALHFIGFCANTSPRTYLDYREFRVCSGANTPEQSAVIVHATDEKEVRRRTIFLKHMLRNVMKRKPGLITVARSVRDGYTPRELFEQIEESVLRTLNATSDRPLRVHYDSELLGGKGGWPKAHTV</sequence>
<dbReference type="EMBL" id="JAIWYP010000002">
    <property type="protein sequence ID" value="KAH3862485.1"/>
    <property type="molecule type" value="Genomic_DNA"/>
</dbReference>
<dbReference type="Proteomes" id="UP000828390">
    <property type="component" value="Unassembled WGS sequence"/>
</dbReference>
<proteinExistence type="inferred from homology"/>
<reference evidence="2" key="2">
    <citation type="submission" date="2020-11" db="EMBL/GenBank/DDBJ databases">
        <authorList>
            <person name="McCartney M.A."/>
            <person name="Auch B."/>
            <person name="Kono T."/>
            <person name="Mallez S."/>
            <person name="Becker A."/>
            <person name="Gohl D.M."/>
            <person name="Silverstein K.A.T."/>
            <person name="Koren S."/>
            <person name="Bechman K.B."/>
            <person name="Herman A."/>
            <person name="Abrahante J.E."/>
            <person name="Garbe J."/>
        </authorList>
    </citation>
    <scope>NUCLEOTIDE SEQUENCE</scope>
    <source>
        <strain evidence="2">Duluth1</strain>
        <tissue evidence="2">Whole animal</tissue>
    </source>
</reference>